<keyword evidence="1" id="KW-0472">Membrane</keyword>
<reference evidence="2" key="1">
    <citation type="submission" date="2020-06" db="EMBL/GenBank/DDBJ databases">
        <authorList>
            <person name="Li T."/>
            <person name="Hu X."/>
            <person name="Zhang T."/>
            <person name="Song X."/>
            <person name="Zhang H."/>
            <person name="Dai N."/>
            <person name="Sheng W."/>
            <person name="Hou X."/>
            <person name="Wei L."/>
        </authorList>
    </citation>
    <scope>NUCLEOTIDE SEQUENCE</scope>
    <source>
        <strain evidence="2">G02</strain>
        <tissue evidence="2">Leaf</tissue>
    </source>
</reference>
<gene>
    <name evidence="2" type="ORF">Sradi_6697200</name>
</gene>
<comment type="caution">
    <text evidence="2">The sequence shown here is derived from an EMBL/GenBank/DDBJ whole genome shotgun (WGS) entry which is preliminary data.</text>
</comment>
<dbReference type="InterPro" id="IPR033060">
    <property type="entry name" value="INTS7"/>
</dbReference>
<name>A0AAW2JQA9_SESRA</name>
<evidence type="ECO:0000313" key="2">
    <source>
        <dbReference type="EMBL" id="KAL0296451.1"/>
    </source>
</evidence>
<keyword evidence="1" id="KW-0812">Transmembrane</keyword>
<dbReference type="AlphaFoldDB" id="A0AAW2JQA9"/>
<sequence>MYIRATALYFSFFVALWIGTLISNYCCLGKSIEALEEIGRRLEWWNSESELRFAEYCMFGLIPGEDKLFLNAIFLRLADAFRLGNKQIKNGVVKLFLRMKKRKKRNGEGILSKGKLENYLELLIRVKEVFDKGDAEERALALLLFGCWAYFSKDYADIRYIILSSLVSGDVLEVRAIGFSSVNLAYSLWFLSVQLDYVWALDFSEESERKSRISQ</sequence>
<dbReference type="PANTHER" id="PTHR13322">
    <property type="entry name" value="C1ORF73 PROTEIN"/>
    <property type="match status" value="1"/>
</dbReference>
<dbReference type="GO" id="GO:0034472">
    <property type="term" value="P:snRNA 3'-end processing"/>
    <property type="evidence" value="ECO:0007669"/>
    <property type="project" value="TreeGrafter"/>
</dbReference>
<reference evidence="2" key="2">
    <citation type="journal article" date="2024" name="Plant">
        <title>Genomic evolution and insights into agronomic trait innovations of Sesamum species.</title>
        <authorList>
            <person name="Miao H."/>
            <person name="Wang L."/>
            <person name="Qu L."/>
            <person name="Liu H."/>
            <person name="Sun Y."/>
            <person name="Le M."/>
            <person name="Wang Q."/>
            <person name="Wei S."/>
            <person name="Zheng Y."/>
            <person name="Lin W."/>
            <person name="Duan Y."/>
            <person name="Cao H."/>
            <person name="Xiong S."/>
            <person name="Wang X."/>
            <person name="Wei L."/>
            <person name="Li C."/>
            <person name="Ma Q."/>
            <person name="Ju M."/>
            <person name="Zhao R."/>
            <person name="Li G."/>
            <person name="Mu C."/>
            <person name="Tian Q."/>
            <person name="Mei H."/>
            <person name="Zhang T."/>
            <person name="Gao T."/>
            <person name="Zhang H."/>
        </authorList>
    </citation>
    <scope>NUCLEOTIDE SEQUENCE</scope>
    <source>
        <strain evidence="2">G02</strain>
    </source>
</reference>
<feature type="transmembrane region" description="Helical" evidence="1">
    <location>
        <begin position="7"/>
        <end position="25"/>
    </location>
</feature>
<keyword evidence="1" id="KW-1133">Transmembrane helix</keyword>
<accession>A0AAW2JQA9</accession>
<dbReference type="PANTHER" id="PTHR13322:SF2">
    <property type="entry name" value="INTEGRATOR COMPLEX SUBUNIT 7"/>
    <property type="match status" value="1"/>
</dbReference>
<dbReference type="EMBL" id="JACGWJ010000032">
    <property type="protein sequence ID" value="KAL0296451.1"/>
    <property type="molecule type" value="Genomic_DNA"/>
</dbReference>
<protein>
    <submittedName>
        <fullName evidence="2">Uncharacterized protein</fullName>
    </submittedName>
</protein>
<proteinExistence type="predicted"/>
<evidence type="ECO:0000256" key="1">
    <source>
        <dbReference type="SAM" id="Phobius"/>
    </source>
</evidence>
<dbReference type="GO" id="GO:0032039">
    <property type="term" value="C:integrator complex"/>
    <property type="evidence" value="ECO:0007669"/>
    <property type="project" value="InterPro"/>
</dbReference>
<organism evidence="2">
    <name type="scientific">Sesamum radiatum</name>
    <name type="common">Black benniseed</name>
    <dbReference type="NCBI Taxonomy" id="300843"/>
    <lineage>
        <taxon>Eukaryota</taxon>
        <taxon>Viridiplantae</taxon>
        <taxon>Streptophyta</taxon>
        <taxon>Embryophyta</taxon>
        <taxon>Tracheophyta</taxon>
        <taxon>Spermatophyta</taxon>
        <taxon>Magnoliopsida</taxon>
        <taxon>eudicotyledons</taxon>
        <taxon>Gunneridae</taxon>
        <taxon>Pentapetalae</taxon>
        <taxon>asterids</taxon>
        <taxon>lamiids</taxon>
        <taxon>Lamiales</taxon>
        <taxon>Pedaliaceae</taxon>
        <taxon>Sesamum</taxon>
    </lineage>
</organism>